<comment type="catalytic activity">
    <reaction evidence="2">
        <text>N-terminal N-formyl-L-methionyl-[peptide] + H2O = N-terminal L-methionyl-[peptide] + formate</text>
        <dbReference type="Rhea" id="RHEA:24420"/>
        <dbReference type="Rhea" id="RHEA-COMP:10639"/>
        <dbReference type="Rhea" id="RHEA-COMP:10640"/>
        <dbReference type="ChEBI" id="CHEBI:15377"/>
        <dbReference type="ChEBI" id="CHEBI:15740"/>
        <dbReference type="ChEBI" id="CHEBI:49298"/>
        <dbReference type="ChEBI" id="CHEBI:64731"/>
        <dbReference type="EC" id="3.5.1.88"/>
    </reaction>
</comment>
<name>A0A926EUA5_9FIRM</name>
<dbReference type="Proteomes" id="UP000601171">
    <property type="component" value="Unassembled WGS sequence"/>
</dbReference>
<dbReference type="Pfam" id="PF01327">
    <property type="entry name" value="Pep_deformylase"/>
    <property type="match status" value="1"/>
</dbReference>
<keyword evidence="2" id="KW-0479">Metal-binding</keyword>
<evidence type="ECO:0000313" key="4">
    <source>
        <dbReference type="Proteomes" id="UP000601171"/>
    </source>
</evidence>
<dbReference type="NCBIfam" id="NF001159">
    <property type="entry name" value="PRK00150.1-3"/>
    <property type="match status" value="1"/>
</dbReference>
<feature type="binding site" evidence="2">
    <location>
        <position position="134"/>
    </location>
    <ligand>
        <name>Fe cation</name>
        <dbReference type="ChEBI" id="CHEBI:24875"/>
    </ligand>
</feature>
<comment type="cofactor">
    <cofactor evidence="2">
        <name>Fe(2+)</name>
        <dbReference type="ChEBI" id="CHEBI:29033"/>
    </cofactor>
    <text evidence="2">Binds 1 Fe(2+) ion.</text>
</comment>
<accession>A0A926EUA5</accession>
<dbReference type="EC" id="3.5.1.88" evidence="2"/>
<dbReference type="GO" id="GO:0006412">
    <property type="term" value="P:translation"/>
    <property type="evidence" value="ECO:0007669"/>
    <property type="project" value="UniProtKB-UniRule"/>
</dbReference>
<keyword evidence="2 3" id="KW-0378">Hydrolase</keyword>
<dbReference type="InterPro" id="IPR036821">
    <property type="entry name" value="Peptide_deformylase_sf"/>
</dbReference>
<comment type="caution">
    <text evidence="3">The sequence shown here is derived from an EMBL/GenBank/DDBJ whole genome shotgun (WGS) entry which is preliminary data.</text>
</comment>
<dbReference type="Gene3D" id="3.90.45.10">
    <property type="entry name" value="Peptide deformylase"/>
    <property type="match status" value="1"/>
</dbReference>
<feature type="binding site" evidence="2">
    <location>
        <position position="88"/>
    </location>
    <ligand>
        <name>Fe cation</name>
        <dbReference type="ChEBI" id="CHEBI:24875"/>
    </ligand>
</feature>
<dbReference type="NCBIfam" id="TIGR00079">
    <property type="entry name" value="pept_deformyl"/>
    <property type="match status" value="1"/>
</dbReference>
<feature type="active site" evidence="2">
    <location>
        <position position="131"/>
    </location>
</feature>
<dbReference type="RefSeq" id="WP_262430092.1">
    <property type="nucleotide sequence ID" value="NZ_JACRTG010000025.1"/>
</dbReference>
<dbReference type="EMBL" id="JACRTG010000025">
    <property type="protein sequence ID" value="MBC8588635.1"/>
    <property type="molecule type" value="Genomic_DNA"/>
</dbReference>
<dbReference type="AlphaFoldDB" id="A0A926EUA5"/>
<proteinExistence type="inferred from homology"/>
<feature type="binding site" evidence="2">
    <location>
        <position position="130"/>
    </location>
    <ligand>
        <name>Fe cation</name>
        <dbReference type="ChEBI" id="CHEBI:24875"/>
    </ligand>
</feature>
<dbReference type="HAMAP" id="MF_00163">
    <property type="entry name" value="Pep_deformylase"/>
    <property type="match status" value="1"/>
</dbReference>
<gene>
    <name evidence="2 3" type="primary">def</name>
    <name evidence="3" type="ORF">H8707_10390</name>
</gene>
<evidence type="ECO:0000256" key="1">
    <source>
        <dbReference type="ARBA" id="ARBA00010759"/>
    </source>
</evidence>
<comment type="similarity">
    <text evidence="1 2">Belongs to the polypeptide deformylase family.</text>
</comment>
<keyword evidence="2" id="KW-0648">Protein biosynthesis</keyword>
<comment type="function">
    <text evidence="2">Removes the formyl group from the N-terminal Met of newly synthesized proteins. Requires at least a dipeptide for an efficient rate of reaction. N-terminal L-methionine is a prerequisite for activity but the enzyme has broad specificity at other positions.</text>
</comment>
<organism evidence="3 4">
    <name type="scientific">Paratissierella segnis</name>
    <dbReference type="NCBI Taxonomy" id="2763679"/>
    <lineage>
        <taxon>Bacteria</taxon>
        <taxon>Bacillati</taxon>
        <taxon>Bacillota</taxon>
        <taxon>Tissierellia</taxon>
        <taxon>Tissierellales</taxon>
        <taxon>Tissierellaceae</taxon>
        <taxon>Paratissierella</taxon>
    </lineage>
</organism>
<dbReference type="PIRSF" id="PIRSF004749">
    <property type="entry name" value="Pep_def"/>
    <property type="match status" value="1"/>
</dbReference>
<keyword evidence="2" id="KW-0408">Iron</keyword>
<dbReference type="GO" id="GO:0042586">
    <property type="term" value="F:peptide deformylase activity"/>
    <property type="evidence" value="ECO:0007669"/>
    <property type="project" value="UniProtKB-UniRule"/>
</dbReference>
<dbReference type="SUPFAM" id="SSF56420">
    <property type="entry name" value="Peptide deformylase"/>
    <property type="match status" value="1"/>
</dbReference>
<dbReference type="PANTHER" id="PTHR10458">
    <property type="entry name" value="PEPTIDE DEFORMYLASE"/>
    <property type="match status" value="1"/>
</dbReference>
<keyword evidence="4" id="KW-1185">Reference proteome</keyword>
<protein>
    <recommendedName>
        <fullName evidence="2">Peptide deformylase</fullName>
        <shortName evidence="2">PDF</shortName>
        <ecNumber evidence="2">3.5.1.88</ecNumber>
    </recommendedName>
    <alternativeName>
        <fullName evidence="2">Polypeptide deformylase</fullName>
    </alternativeName>
</protein>
<reference evidence="3" key="1">
    <citation type="submission" date="2020-08" db="EMBL/GenBank/DDBJ databases">
        <title>Genome public.</title>
        <authorList>
            <person name="Liu C."/>
            <person name="Sun Q."/>
        </authorList>
    </citation>
    <scope>NUCLEOTIDE SEQUENCE</scope>
    <source>
        <strain evidence="3">BX21</strain>
    </source>
</reference>
<dbReference type="GO" id="GO:0046872">
    <property type="term" value="F:metal ion binding"/>
    <property type="evidence" value="ECO:0007669"/>
    <property type="project" value="UniProtKB-KW"/>
</dbReference>
<dbReference type="PRINTS" id="PR01576">
    <property type="entry name" value="PDEFORMYLASE"/>
</dbReference>
<dbReference type="PANTHER" id="PTHR10458:SF22">
    <property type="entry name" value="PEPTIDE DEFORMYLASE"/>
    <property type="match status" value="1"/>
</dbReference>
<evidence type="ECO:0000313" key="3">
    <source>
        <dbReference type="EMBL" id="MBC8588635.1"/>
    </source>
</evidence>
<dbReference type="CDD" id="cd00487">
    <property type="entry name" value="Pep_deformylase"/>
    <property type="match status" value="1"/>
</dbReference>
<dbReference type="InterPro" id="IPR023635">
    <property type="entry name" value="Peptide_deformylase"/>
</dbReference>
<sequence length="164" mass="18411">MALREIRIDGDPILRKISREVTDVNNRILTLLDDMLETMKYAEGVGLAAPQVGVLRRAIVVDVGEGSIKLINPAVIEKSGENIDIEGCLSIPLKSGKVKRPEWVKVKYLDVDGNENIIEATGILARVLCHEIDHLDGILYTDLAIETYDDDDEYYEEDRKDTEE</sequence>
<evidence type="ECO:0000256" key="2">
    <source>
        <dbReference type="HAMAP-Rule" id="MF_00163"/>
    </source>
</evidence>